<feature type="repeat" description="ANK" evidence="3">
    <location>
        <begin position="56"/>
        <end position="88"/>
    </location>
</feature>
<dbReference type="PRINTS" id="PR01415">
    <property type="entry name" value="ANKYRIN"/>
</dbReference>
<dbReference type="PROSITE" id="PS50297">
    <property type="entry name" value="ANK_REP_REGION"/>
    <property type="match status" value="4"/>
</dbReference>
<dbReference type="InterPro" id="IPR002110">
    <property type="entry name" value="Ankyrin_rpt"/>
</dbReference>
<dbReference type="Gene3D" id="1.25.40.20">
    <property type="entry name" value="Ankyrin repeat-containing domain"/>
    <property type="match status" value="3"/>
</dbReference>
<dbReference type="SUPFAM" id="SSF48403">
    <property type="entry name" value="Ankyrin repeat"/>
    <property type="match status" value="1"/>
</dbReference>
<dbReference type="PROSITE" id="PS50088">
    <property type="entry name" value="ANK_REPEAT"/>
    <property type="match status" value="5"/>
</dbReference>
<dbReference type="Pfam" id="PF00023">
    <property type="entry name" value="Ank"/>
    <property type="match status" value="2"/>
</dbReference>
<evidence type="ECO:0000313" key="4">
    <source>
        <dbReference type="EMBL" id="CEM24767.1"/>
    </source>
</evidence>
<dbReference type="SMART" id="SM00248">
    <property type="entry name" value="ANK"/>
    <property type="match status" value="7"/>
</dbReference>
<keyword evidence="2 3" id="KW-0040">ANK repeat</keyword>
<evidence type="ECO:0000256" key="3">
    <source>
        <dbReference type="PROSITE-ProRule" id="PRU00023"/>
    </source>
</evidence>
<dbReference type="GO" id="GO:0005737">
    <property type="term" value="C:cytoplasm"/>
    <property type="evidence" value="ECO:0007669"/>
    <property type="project" value="TreeGrafter"/>
</dbReference>
<reference evidence="4" key="1">
    <citation type="submission" date="2014-11" db="EMBL/GenBank/DDBJ databases">
        <authorList>
            <person name="Otto D Thomas"/>
            <person name="Naeem Raeece"/>
        </authorList>
    </citation>
    <scope>NUCLEOTIDE SEQUENCE</scope>
</reference>
<dbReference type="VEuPathDB" id="CryptoDB:Cvel_20670"/>
<accession>A0A0G4G8B4</accession>
<proteinExistence type="predicted"/>
<feature type="repeat" description="ANK" evidence="3">
    <location>
        <begin position="213"/>
        <end position="245"/>
    </location>
</feature>
<feature type="repeat" description="ANK" evidence="3">
    <location>
        <begin position="19"/>
        <end position="51"/>
    </location>
</feature>
<organism evidence="4">
    <name type="scientific">Chromera velia CCMP2878</name>
    <dbReference type="NCBI Taxonomy" id="1169474"/>
    <lineage>
        <taxon>Eukaryota</taxon>
        <taxon>Sar</taxon>
        <taxon>Alveolata</taxon>
        <taxon>Colpodellida</taxon>
        <taxon>Chromeraceae</taxon>
        <taxon>Chromera</taxon>
    </lineage>
</organism>
<protein>
    <submittedName>
        <fullName evidence="4">Uncharacterized protein</fullName>
    </submittedName>
</protein>
<evidence type="ECO:0000256" key="1">
    <source>
        <dbReference type="ARBA" id="ARBA00022737"/>
    </source>
</evidence>
<feature type="repeat" description="ANK" evidence="3">
    <location>
        <begin position="122"/>
        <end position="146"/>
    </location>
</feature>
<dbReference type="Pfam" id="PF12796">
    <property type="entry name" value="Ank_2"/>
    <property type="match status" value="2"/>
</dbReference>
<evidence type="ECO:0000256" key="2">
    <source>
        <dbReference type="ARBA" id="ARBA00023043"/>
    </source>
</evidence>
<dbReference type="PhylomeDB" id="A0A0G4G8B4"/>
<keyword evidence="1" id="KW-0677">Repeat</keyword>
<dbReference type="PANTHER" id="PTHR24198">
    <property type="entry name" value="ANKYRIN REPEAT AND PROTEIN KINASE DOMAIN-CONTAINING PROTEIN"/>
    <property type="match status" value="1"/>
</dbReference>
<dbReference type="AlphaFoldDB" id="A0A0G4G8B4"/>
<dbReference type="InterPro" id="IPR036770">
    <property type="entry name" value="Ankyrin_rpt-contain_sf"/>
</dbReference>
<gene>
    <name evidence="4" type="ORF">Cvel_20670</name>
</gene>
<dbReference type="PANTHER" id="PTHR24198:SF165">
    <property type="entry name" value="ANKYRIN REPEAT-CONTAINING PROTEIN-RELATED"/>
    <property type="match status" value="1"/>
</dbReference>
<sequence length="307" mass="32681">MDDLRLLLKVGANLNTLAEGKAALSNAVCAGSLPAVEMLIEEGASLQRGGEVKHFEGFTALHHACFEVRPDIVRFLVSRGADVNAKDKSGRTALSCAALKGPLGVFLDLLSGGADLEKSVFDSATALHLAAAGNQKEIAEKLIDDGMMDVLQLALNRFVLDVDARCQTGQTPLMNTAGIVSWKTVGDHRVIDNDASAEMLLSRGADVNARNVDGETLLHFAARWGCMKVLQLVLDRGAEVDARGAEGMTPLHYTLRLDEGRPVHSDAAAELLLARGADINASDEDGRTLLHVAAGWGCVRMLHACRP</sequence>
<feature type="repeat" description="ANK" evidence="3">
    <location>
        <begin position="246"/>
        <end position="284"/>
    </location>
</feature>
<dbReference type="EMBL" id="CDMZ01000968">
    <property type="protein sequence ID" value="CEM24767.1"/>
    <property type="molecule type" value="Genomic_DNA"/>
</dbReference>
<name>A0A0G4G8B4_9ALVE</name>